<gene>
    <name evidence="2" type="ORF">HF872_08800</name>
</gene>
<dbReference type="SUPFAM" id="SSF51306">
    <property type="entry name" value="LexA/Signal peptidase"/>
    <property type="match status" value="1"/>
</dbReference>
<dbReference type="AlphaFoldDB" id="A0A848BQT2"/>
<protein>
    <submittedName>
        <fullName evidence="2">S26 family signal peptidase</fullName>
    </submittedName>
</protein>
<name>A0A848BQT2_9FIRM</name>
<proteinExistence type="predicted"/>
<evidence type="ECO:0000313" key="2">
    <source>
        <dbReference type="EMBL" id="NME28711.1"/>
    </source>
</evidence>
<dbReference type="Gene3D" id="2.10.109.10">
    <property type="entry name" value="Umud Fragment, subunit A"/>
    <property type="match status" value="1"/>
</dbReference>
<dbReference type="Pfam" id="PF00717">
    <property type="entry name" value="Peptidase_S24"/>
    <property type="match status" value="1"/>
</dbReference>
<organism evidence="2 3">
    <name type="scientific">Megasphaera hexanoica</name>
    <dbReference type="NCBI Taxonomy" id="1675036"/>
    <lineage>
        <taxon>Bacteria</taxon>
        <taxon>Bacillati</taxon>
        <taxon>Bacillota</taxon>
        <taxon>Negativicutes</taxon>
        <taxon>Veillonellales</taxon>
        <taxon>Veillonellaceae</taxon>
        <taxon>Megasphaera</taxon>
    </lineage>
</organism>
<sequence>MVRRQDDVDSGDVAIVLVNGDEATIKQIKKVDGGIMLYGFNPDVYEPHFYSNQQIEELPVRILGKVIESRRSW</sequence>
<dbReference type="InterPro" id="IPR015927">
    <property type="entry name" value="Peptidase_S24_S26A/B/C"/>
</dbReference>
<evidence type="ECO:0000313" key="3">
    <source>
        <dbReference type="Proteomes" id="UP000591071"/>
    </source>
</evidence>
<evidence type="ECO:0000259" key="1">
    <source>
        <dbReference type="Pfam" id="PF00717"/>
    </source>
</evidence>
<dbReference type="InterPro" id="IPR036286">
    <property type="entry name" value="LexA/Signal_pep-like_sf"/>
</dbReference>
<feature type="domain" description="Peptidase S24/S26A/S26B/S26C" evidence="1">
    <location>
        <begin position="2"/>
        <end position="67"/>
    </location>
</feature>
<dbReference type="EMBL" id="JABAFG010000013">
    <property type="protein sequence ID" value="NME28711.1"/>
    <property type="molecule type" value="Genomic_DNA"/>
</dbReference>
<comment type="caution">
    <text evidence="2">The sequence shown here is derived from an EMBL/GenBank/DDBJ whole genome shotgun (WGS) entry which is preliminary data.</text>
</comment>
<dbReference type="Proteomes" id="UP000591071">
    <property type="component" value="Unassembled WGS sequence"/>
</dbReference>
<accession>A0A848BQT2</accession>
<reference evidence="2 3" key="1">
    <citation type="submission" date="2020-04" db="EMBL/GenBank/DDBJ databases">
        <authorList>
            <person name="Hitch T.C.A."/>
            <person name="Wylensek D."/>
            <person name="Clavel T."/>
        </authorList>
    </citation>
    <scope>NUCLEOTIDE SEQUENCE [LARGE SCALE GENOMIC DNA]</scope>
    <source>
        <strain evidence="2 3">Oil-RF-744-FAT-WT-6-1</strain>
    </source>
</reference>
<dbReference type="RefSeq" id="WP_170087733.1">
    <property type="nucleotide sequence ID" value="NZ_JABAFG010000013.1"/>
</dbReference>